<protein>
    <recommendedName>
        <fullName evidence="3">DUF922 domain-containing protein</fullName>
    </recommendedName>
</protein>
<evidence type="ECO:0000313" key="2">
    <source>
        <dbReference type="Proteomes" id="UP000182491"/>
    </source>
</evidence>
<gene>
    <name evidence="1" type="ORF">SAMN04487941_0553</name>
</gene>
<evidence type="ECO:0008006" key="3">
    <source>
        <dbReference type="Google" id="ProtNLM"/>
    </source>
</evidence>
<dbReference type="EMBL" id="FPCA01000001">
    <property type="protein sequence ID" value="SFU41059.1"/>
    <property type="molecule type" value="Genomic_DNA"/>
</dbReference>
<accession>A0A1I7FXZ1</accession>
<evidence type="ECO:0000313" key="1">
    <source>
        <dbReference type="EMBL" id="SFU41059.1"/>
    </source>
</evidence>
<dbReference type="AlphaFoldDB" id="A0A1I7FXZ1"/>
<dbReference type="RefSeq" id="WP_229802036.1">
    <property type="nucleotide sequence ID" value="NZ_BMXC01000001.1"/>
</dbReference>
<dbReference type="Pfam" id="PF06037">
    <property type="entry name" value="DUF922"/>
    <property type="match status" value="1"/>
</dbReference>
<sequence length="176" mass="20075">MPDAAVALPAAASKTATEASKPFVIEQVIWSDERKLSWEDFKAQPDDSNPHHALTAANLAVNAKCKDNKYTYVVNCVFLPRQSWSKNKVSEKLLVHEQLHFDLTEVHARQLRRDLQQLNCTTVKKSLNDVVSNAFAKWKAEQDTFDEDCRHGLDKSAQKHWANTIQARLEKLEAYK</sequence>
<dbReference type="Proteomes" id="UP000182491">
    <property type="component" value="Unassembled WGS sequence"/>
</dbReference>
<proteinExistence type="predicted"/>
<keyword evidence="2" id="KW-1185">Reference proteome</keyword>
<reference evidence="2" key="1">
    <citation type="submission" date="2016-10" db="EMBL/GenBank/DDBJ databases">
        <authorList>
            <person name="Varghese N."/>
        </authorList>
    </citation>
    <scope>NUCLEOTIDE SEQUENCE [LARGE SCALE GENOMIC DNA]</scope>
    <source>
        <strain evidence="2">DSM 18820</strain>
    </source>
</reference>
<name>A0A1I7FXZ1_9BACT</name>
<dbReference type="STRING" id="388950.GCA_001611675_03689"/>
<organism evidence="1 2">
    <name type="scientific">Pontibacter akesuensis</name>
    <dbReference type="NCBI Taxonomy" id="388950"/>
    <lineage>
        <taxon>Bacteria</taxon>
        <taxon>Pseudomonadati</taxon>
        <taxon>Bacteroidota</taxon>
        <taxon>Cytophagia</taxon>
        <taxon>Cytophagales</taxon>
        <taxon>Hymenobacteraceae</taxon>
        <taxon>Pontibacter</taxon>
    </lineage>
</organism>
<dbReference type="InterPro" id="IPR010321">
    <property type="entry name" value="DUF922"/>
</dbReference>